<dbReference type="EMBL" id="QLNP01000017">
    <property type="protein sequence ID" value="RAM38981.1"/>
    <property type="molecule type" value="Genomic_DNA"/>
</dbReference>
<dbReference type="GO" id="GO:0016747">
    <property type="term" value="F:acyltransferase activity, transferring groups other than amino-acyl groups"/>
    <property type="evidence" value="ECO:0007669"/>
    <property type="project" value="InterPro"/>
</dbReference>
<dbReference type="InterPro" id="IPR000182">
    <property type="entry name" value="GNAT_dom"/>
</dbReference>
<dbReference type="PANTHER" id="PTHR43877">
    <property type="entry name" value="AMINOALKYLPHOSPHONATE N-ACETYLTRANSFERASE-RELATED-RELATED"/>
    <property type="match status" value="1"/>
</dbReference>
<dbReference type="Proteomes" id="UP000249166">
    <property type="component" value="Unassembled WGS sequence"/>
</dbReference>
<evidence type="ECO:0000256" key="1">
    <source>
        <dbReference type="ARBA" id="ARBA00022679"/>
    </source>
</evidence>
<evidence type="ECO:0000313" key="4">
    <source>
        <dbReference type="EMBL" id="RAM38981.1"/>
    </source>
</evidence>
<evidence type="ECO:0000256" key="2">
    <source>
        <dbReference type="ARBA" id="ARBA00023315"/>
    </source>
</evidence>
<dbReference type="PROSITE" id="PS51186">
    <property type="entry name" value="GNAT"/>
    <property type="match status" value="1"/>
</dbReference>
<protein>
    <submittedName>
        <fullName evidence="4">GNAT family N-acetyltransferase</fullName>
    </submittedName>
</protein>
<dbReference type="CDD" id="cd04301">
    <property type="entry name" value="NAT_SF"/>
    <property type="match status" value="1"/>
</dbReference>
<dbReference type="InterPro" id="IPR050832">
    <property type="entry name" value="Bact_Acetyltransf"/>
</dbReference>
<name>A0A328HL96_ARTGO</name>
<dbReference type="SUPFAM" id="SSF55729">
    <property type="entry name" value="Acyl-CoA N-acyltransferases (Nat)"/>
    <property type="match status" value="1"/>
</dbReference>
<dbReference type="RefSeq" id="WP_111902358.1">
    <property type="nucleotide sequence ID" value="NZ_QLNP01000017.1"/>
</dbReference>
<comment type="caution">
    <text evidence="4">The sequence shown here is derived from an EMBL/GenBank/DDBJ whole genome shotgun (WGS) entry which is preliminary data.</text>
</comment>
<proteinExistence type="predicted"/>
<organism evidence="4 5">
    <name type="scientific">Arthrobacter globiformis</name>
    <dbReference type="NCBI Taxonomy" id="1665"/>
    <lineage>
        <taxon>Bacteria</taxon>
        <taxon>Bacillati</taxon>
        <taxon>Actinomycetota</taxon>
        <taxon>Actinomycetes</taxon>
        <taxon>Micrococcales</taxon>
        <taxon>Micrococcaceae</taxon>
        <taxon>Arthrobacter</taxon>
    </lineage>
</organism>
<evidence type="ECO:0000259" key="3">
    <source>
        <dbReference type="PROSITE" id="PS51186"/>
    </source>
</evidence>
<evidence type="ECO:0000313" key="5">
    <source>
        <dbReference type="Proteomes" id="UP000249166"/>
    </source>
</evidence>
<keyword evidence="1 4" id="KW-0808">Transferase</keyword>
<dbReference type="OrthoDB" id="5243635at2"/>
<feature type="domain" description="N-acetyltransferase" evidence="3">
    <location>
        <begin position="5"/>
        <end position="164"/>
    </location>
</feature>
<sequence length="164" mass="18013">MDHTCSVRPAAPEDAEALARLHLECWRETYTHLLSPGFMARQGVEERLAMWRQLLAGPHVGRQFVADDAGKLVGFAGSLPPAEGLREQTELWGIYVLASHHGRGLGRALLEAAIGSEAAALWVAEDNPRAQAFYQRHGFVFTGARDTIKDWEGLAEVRMARPAG</sequence>
<dbReference type="Pfam" id="PF00583">
    <property type="entry name" value="Acetyltransf_1"/>
    <property type="match status" value="1"/>
</dbReference>
<keyword evidence="2" id="KW-0012">Acyltransferase</keyword>
<dbReference type="Gene3D" id="3.40.630.30">
    <property type="match status" value="1"/>
</dbReference>
<dbReference type="PANTHER" id="PTHR43877:SF1">
    <property type="entry name" value="ACETYLTRANSFERASE"/>
    <property type="match status" value="1"/>
</dbReference>
<dbReference type="AlphaFoldDB" id="A0A328HL96"/>
<dbReference type="InterPro" id="IPR016181">
    <property type="entry name" value="Acyl_CoA_acyltransferase"/>
</dbReference>
<gene>
    <name evidence="4" type="ORF">DBZ45_02265</name>
</gene>
<reference evidence="4 5" key="1">
    <citation type="submission" date="2018-04" db="EMBL/GenBank/DDBJ databases">
        <title>Bacteria isolated from cave deposits of Manipur.</title>
        <authorList>
            <person name="Sahoo D."/>
            <person name="Sarangthem I."/>
            <person name="Nandeibam J."/>
        </authorList>
    </citation>
    <scope>NUCLEOTIDE SEQUENCE [LARGE SCALE GENOMIC DNA]</scope>
    <source>
        <strain evidence="5">mrc11</strain>
    </source>
</reference>
<accession>A0A328HL96</accession>